<proteinExistence type="inferred from homology"/>
<dbReference type="Gene3D" id="3.30.420.40">
    <property type="match status" value="2"/>
</dbReference>
<dbReference type="SUPFAM" id="SSF53067">
    <property type="entry name" value="Actin-like ATPase domain"/>
    <property type="match status" value="1"/>
</dbReference>
<sequence>MSASATRAVGVDIGGTGIKGAVVDLSTGDLLTDRIKVATPKGAEPEDVLEAVKVVLERLGVSDAEDVPLGVAFPAIVKHGRTLSAANVADTWIDFEAESFFENGLGRQIHFANDADVAGVAELRYGAARGQDGLVILTTLGTGIGSAMIYNGVLIPNSELGHVHRAKHGKDAEAWAAYSAMERDELDWPEWAERLQWYYSHIEFLFSPDLFIVGGGVSKHADKFLPLLDLKTPIVPAVHRNNAGIIGAAALALAGERPGVLDETTEDLAGATAH</sequence>
<comment type="similarity">
    <text evidence="1">Belongs to the ROK (NagC/XylR) family.</text>
</comment>
<dbReference type="RefSeq" id="WP_178014212.1">
    <property type="nucleotide sequence ID" value="NZ_CP058316.1"/>
</dbReference>
<accession>A0A7D5FAT2</accession>
<dbReference type="PANTHER" id="PTHR18964:SF146">
    <property type="entry name" value="POLYPHOSPHATE GLUCOKINASE"/>
    <property type="match status" value="1"/>
</dbReference>
<organism evidence="2 3">
    <name type="scientific">Microbacterium oleivorans</name>
    <dbReference type="NCBI Taxonomy" id="273677"/>
    <lineage>
        <taxon>Bacteria</taxon>
        <taxon>Bacillati</taxon>
        <taxon>Actinomycetota</taxon>
        <taxon>Actinomycetes</taxon>
        <taxon>Micrococcales</taxon>
        <taxon>Microbacteriaceae</taxon>
        <taxon>Microbacterium</taxon>
    </lineage>
</organism>
<dbReference type="InterPro" id="IPR000600">
    <property type="entry name" value="ROK"/>
</dbReference>
<evidence type="ECO:0000313" key="2">
    <source>
        <dbReference type="EMBL" id="QLD12969.1"/>
    </source>
</evidence>
<dbReference type="Pfam" id="PF00480">
    <property type="entry name" value="ROK"/>
    <property type="match status" value="1"/>
</dbReference>
<name>A0A7D5FAT2_9MICO</name>
<gene>
    <name evidence="2" type="ORF">HW566_14990</name>
</gene>
<protein>
    <submittedName>
        <fullName evidence="2">ROK family protein</fullName>
    </submittedName>
</protein>
<evidence type="ECO:0000256" key="1">
    <source>
        <dbReference type="ARBA" id="ARBA00006479"/>
    </source>
</evidence>
<reference evidence="2 3" key="1">
    <citation type="submission" date="2020-06" db="EMBL/GenBank/DDBJ databases">
        <authorList>
            <person name="Jo H."/>
        </authorList>
    </citation>
    <scope>NUCLEOTIDE SEQUENCE [LARGE SCALE GENOMIC DNA]</scope>
    <source>
        <strain evidence="2 3">I46</strain>
    </source>
</reference>
<dbReference type="PANTHER" id="PTHR18964">
    <property type="entry name" value="ROK (REPRESSOR, ORF, KINASE) FAMILY"/>
    <property type="match status" value="1"/>
</dbReference>
<dbReference type="CDD" id="cd24058">
    <property type="entry name" value="ASKHA_NBD_ROK_PPGK"/>
    <property type="match status" value="1"/>
</dbReference>
<evidence type="ECO:0000313" key="3">
    <source>
        <dbReference type="Proteomes" id="UP000509638"/>
    </source>
</evidence>
<dbReference type="Proteomes" id="UP000509638">
    <property type="component" value="Chromosome"/>
</dbReference>
<dbReference type="InterPro" id="IPR043129">
    <property type="entry name" value="ATPase_NBD"/>
</dbReference>
<dbReference type="NCBIfam" id="NF045942">
    <property type="entry name" value="PolPhglucPhase"/>
    <property type="match status" value="1"/>
</dbReference>
<dbReference type="AlphaFoldDB" id="A0A7D5FAT2"/>
<dbReference type="EMBL" id="CP058316">
    <property type="protein sequence ID" value="QLD12969.1"/>
    <property type="molecule type" value="Genomic_DNA"/>
</dbReference>